<accession>A0AAJ7X2J0</accession>
<protein>
    <submittedName>
        <fullName evidence="6">Outer dynein arm protein 1-like isoform X3</fullName>
    </submittedName>
</protein>
<feature type="region of interest" description="Disordered" evidence="3">
    <location>
        <begin position="226"/>
        <end position="252"/>
    </location>
</feature>
<evidence type="ECO:0000313" key="6">
    <source>
        <dbReference type="RefSeq" id="XP_032819139.1"/>
    </source>
</evidence>
<dbReference type="InterPro" id="IPR049258">
    <property type="entry name" value="ODAD1_CC"/>
</dbReference>
<feature type="region of interest" description="Disordered" evidence="3">
    <location>
        <begin position="1"/>
        <end position="26"/>
    </location>
</feature>
<feature type="compositionally biased region" description="Basic and acidic residues" evidence="3">
    <location>
        <begin position="173"/>
        <end position="189"/>
    </location>
</feature>
<reference evidence="6" key="1">
    <citation type="submission" date="2025-08" db="UniProtKB">
        <authorList>
            <consortium name="RefSeq"/>
        </authorList>
    </citation>
    <scope>IDENTIFICATION</scope>
    <source>
        <tissue evidence="6">Sperm</tissue>
    </source>
</reference>
<dbReference type="PANTHER" id="PTHR21694:SF18">
    <property type="entry name" value="COILED-COIL DOMAIN-CONTAINING PROTEIN 63"/>
    <property type="match status" value="1"/>
</dbReference>
<evidence type="ECO:0000256" key="2">
    <source>
        <dbReference type="SAM" id="Coils"/>
    </source>
</evidence>
<evidence type="ECO:0000256" key="1">
    <source>
        <dbReference type="ARBA" id="ARBA00023054"/>
    </source>
</evidence>
<dbReference type="PANTHER" id="PTHR21694">
    <property type="entry name" value="COILED-COIL DOMAIN-CONTAINING PROTEIN 63"/>
    <property type="match status" value="1"/>
</dbReference>
<gene>
    <name evidence="6" type="primary">LOC116947465</name>
</gene>
<evidence type="ECO:0000259" key="4">
    <source>
        <dbReference type="Pfam" id="PF21773"/>
    </source>
</evidence>
<dbReference type="GO" id="GO:0003341">
    <property type="term" value="P:cilium movement"/>
    <property type="evidence" value="ECO:0007669"/>
    <property type="project" value="TreeGrafter"/>
</dbReference>
<feature type="region of interest" description="Disordered" evidence="3">
    <location>
        <begin position="420"/>
        <end position="468"/>
    </location>
</feature>
<organism evidence="5 6">
    <name type="scientific">Petromyzon marinus</name>
    <name type="common">Sea lamprey</name>
    <dbReference type="NCBI Taxonomy" id="7757"/>
    <lineage>
        <taxon>Eukaryota</taxon>
        <taxon>Metazoa</taxon>
        <taxon>Chordata</taxon>
        <taxon>Craniata</taxon>
        <taxon>Vertebrata</taxon>
        <taxon>Cyclostomata</taxon>
        <taxon>Hyperoartia</taxon>
        <taxon>Petromyzontiformes</taxon>
        <taxon>Petromyzontidae</taxon>
        <taxon>Petromyzon</taxon>
    </lineage>
</organism>
<feature type="region of interest" description="Disordered" evidence="3">
    <location>
        <begin position="268"/>
        <end position="287"/>
    </location>
</feature>
<proteinExistence type="predicted"/>
<evidence type="ECO:0000313" key="5">
    <source>
        <dbReference type="Proteomes" id="UP001318040"/>
    </source>
</evidence>
<feature type="domain" description="ODAD1 central coiled coil region" evidence="4">
    <location>
        <begin position="375"/>
        <end position="482"/>
    </location>
</feature>
<keyword evidence="1 2" id="KW-0175">Coiled coil</keyword>
<feature type="domain" description="ODAD1 central coiled coil region" evidence="4">
    <location>
        <begin position="114"/>
        <end position="269"/>
    </location>
</feature>
<feature type="compositionally biased region" description="Basic and acidic residues" evidence="3">
    <location>
        <begin position="420"/>
        <end position="459"/>
    </location>
</feature>
<dbReference type="Pfam" id="PF21773">
    <property type="entry name" value="ODAD1_CC"/>
    <property type="match status" value="2"/>
</dbReference>
<dbReference type="RefSeq" id="XP_032819139.1">
    <property type="nucleotide sequence ID" value="XM_032963248.1"/>
</dbReference>
<keyword evidence="5" id="KW-1185">Reference proteome</keyword>
<dbReference type="GO" id="GO:0005930">
    <property type="term" value="C:axoneme"/>
    <property type="evidence" value="ECO:0007669"/>
    <property type="project" value="TreeGrafter"/>
</dbReference>
<dbReference type="Proteomes" id="UP001318040">
    <property type="component" value="Chromosome 30"/>
</dbReference>
<feature type="region of interest" description="Disordered" evidence="3">
    <location>
        <begin position="164"/>
        <end position="189"/>
    </location>
</feature>
<dbReference type="GO" id="GO:0036158">
    <property type="term" value="P:outer dynein arm assembly"/>
    <property type="evidence" value="ECO:0007669"/>
    <property type="project" value="TreeGrafter"/>
</dbReference>
<dbReference type="AlphaFoldDB" id="A0AAJ7X2J0"/>
<sequence>MSPERSSSRRQDSADRDSDAEGEKEYLSLVQQQRRLQSEQRVYKRESTSEIRKQMQELSRLEEERKTTLQKLAVAASHRGQRYSAGRVASLLARNGHLDEQIEQELQRQQMLDDQTNTKLGEQLTENGRLRGDIDTLRCERDKFLVVHSKLDKELKDLKKEMKASMEAASEAHQSREDAQAKLSRVREQNEKEVEMFHAEMRELRLASDHEGGLQRFLLEKDKRRVSPDELERSQRKLDEARQKRSEEQREAVARYDAASQQIAALLEADGSPGGGGGTGSPRGGRVAKGSLAELSDADVRRLQELAGMSRRRSVALPAFLHASAGTEAEGSRRTHRRMSTLALALGLDDGEGIREAIRRSLEKDGGPGDRSGQEVDGELFYSKFMEREENNFALYNYVSEQSAAIQQLNGEIHKLMTELHDGRRSDAERDSRLGEEARLLEERARDASREADRLSGDNRRRRRMGSQLQSEIGSLLSHIGGSEGSAGLCFGHGEDLLEQVVMTTLGRVEQRANELLTARAYQHYQQGADAVSERGGSTWQLLSLSPPTQAANFDLELPSTKLVSGSDSEGRCSDDEQLLTDTELREKALQSVLRQETKE</sequence>
<dbReference type="InterPro" id="IPR051876">
    <property type="entry name" value="ODA-DC/CCD"/>
</dbReference>
<feature type="coiled-coil region" evidence="2">
    <location>
        <begin position="44"/>
        <end position="71"/>
    </location>
</feature>
<name>A0AAJ7X2J0_PETMA</name>
<evidence type="ECO:0000256" key="3">
    <source>
        <dbReference type="SAM" id="MobiDB-lite"/>
    </source>
</evidence>
<feature type="compositionally biased region" description="Gly residues" evidence="3">
    <location>
        <begin position="272"/>
        <end position="283"/>
    </location>
</feature>